<proteinExistence type="predicted"/>
<name>A0A8E2DH20_9APHY</name>
<organism evidence="1 2">
    <name type="scientific">Obba rivulosa</name>
    <dbReference type="NCBI Taxonomy" id="1052685"/>
    <lineage>
        <taxon>Eukaryota</taxon>
        <taxon>Fungi</taxon>
        <taxon>Dikarya</taxon>
        <taxon>Basidiomycota</taxon>
        <taxon>Agaricomycotina</taxon>
        <taxon>Agaricomycetes</taxon>
        <taxon>Polyporales</taxon>
        <taxon>Gelatoporiaceae</taxon>
        <taxon>Obba</taxon>
    </lineage>
</organism>
<reference evidence="1 2" key="1">
    <citation type="submission" date="2016-07" db="EMBL/GenBank/DDBJ databases">
        <title>Draft genome of the white-rot fungus Obba rivulosa 3A-2.</title>
        <authorList>
            <consortium name="DOE Joint Genome Institute"/>
            <person name="Miettinen O."/>
            <person name="Riley R."/>
            <person name="Acob R."/>
            <person name="Barry K."/>
            <person name="Cullen D."/>
            <person name="De Vries R."/>
            <person name="Hainaut M."/>
            <person name="Hatakka A."/>
            <person name="Henrissat B."/>
            <person name="Hilden K."/>
            <person name="Kuo R."/>
            <person name="Labutti K."/>
            <person name="Lipzen A."/>
            <person name="Makela M.R."/>
            <person name="Sandor L."/>
            <person name="Spatafora J.W."/>
            <person name="Grigoriev I.V."/>
            <person name="Hibbett D.S."/>
        </authorList>
    </citation>
    <scope>NUCLEOTIDE SEQUENCE [LARGE SCALE GENOMIC DNA]</scope>
    <source>
        <strain evidence="1 2">3A-2</strain>
    </source>
</reference>
<evidence type="ECO:0000313" key="1">
    <source>
        <dbReference type="EMBL" id="OCH86531.1"/>
    </source>
</evidence>
<dbReference type="EMBL" id="KV722523">
    <property type="protein sequence ID" value="OCH86531.1"/>
    <property type="molecule type" value="Genomic_DNA"/>
</dbReference>
<gene>
    <name evidence="1" type="ORF">OBBRIDRAFT_220723</name>
</gene>
<dbReference type="Proteomes" id="UP000250043">
    <property type="component" value="Unassembled WGS sequence"/>
</dbReference>
<protein>
    <submittedName>
        <fullName evidence="1">Uncharacterized protein</fullName>
    </submittedName>
</protein>
<evidence type="ECO:0000313" key="2">
    <source>
        <dbReference type="Proteomes" id="UP000250043"/>
    </source>
</evidence>
<keyword evidence="2" id="KW-1185">Reference proteome</keyword>
<dbReference type="AlphaFoldDB" id="A0A8E2DH20"/>
<accession>A0A8E2DH20</accession>
<sequence length="75" mass="8527">MYLHRLKIYVVFSKTEFTCALLEHAPYVKVLALAITFRARITIRDIVVGTNFPQLLSGARLDSTIIVCSTDYCVF</sequence>